<dbReference type="EMBL" id="JAIWQS010000005">
    <property type="protein sequence ID" value="KAJ8766307.1"/>
    <property type="molecule type" value="Genomic_DNA"/>
</dbReference>
<reference evidence="1 2" key="1">
    <citation type="submission" date="2021-09" db="EMBL/GenBank/DDBJ databases">
        <title>Genomic insights and catalytic innovation underlie evolution of tropane alkaloids biosynthesis.</title>
        <authorList>
            <person name="Wang Y.-J."/>
            <person name="Tian T."/>
            <person name="Huang J.-P."/>
            <person name="Huang S.-X."/>
        </authorList>
    </citation>
    <scope>NUCLEOTIDE SEQUENCE [LARGE SCALE GENOMIC DNA]</scope>
    <source>
        <strain evidence="1">KIB-2018</strain>
        <tissue evidence="1">Leaf</tissue>
    </source>
</reference>
<gene>
    <name evidence="1" type="ORF">K2173_022366</name>
</gene>
<evidence type="ECO:0000313" key="1">
    <source>
        <dbReference type="EMBL" id="KAJ8766307.1"/>
    </source>
</evidence>
<comment type="caution">
    <text evidence="1">The sequence shown here is derived from an EMBL/GenBank/DDBJ whole genome shotgun (WGS) entry which is preliminary data.</text>
</comment>
<protein>
    <recommendedName>
        <fullName evidence="3">Secreted protein</fullName>
    </recommendedName>
</protein>
<accession>A0AAV8THL8</accession>
<proteinExistence type="predicted"/>
<evidence type="ECO:0008006" key="3">
    <source>
        <dbReference type="Google" id="ProtNLM"/>
    </source>
</evidence>
<dbReference type="Proteomes" id="UP001159364">
    <property type="component" value="Linkage Group LG05"/>
</dbReference>
<organism evidence="1 2">
    <name type="scientific">Erythroxylum novogranatense</name>
    <dbReference type="NCBI Taxonomy" id="1862640"/>
    <lineage>
        <taxon>Eukaryota</taxon>
        <taxon>Viridiplantae</taxon>
        <taxon>Streptophyta</taxon>
        <taxon>Embryophyta</taxon>
        <taxon>Tracheophyta</taxon>
        <taxon>Spermatophyta</taxon>
        <taxon>Magnoliopsida</taxon>
        <taxon>eudicotyledons</taxon>
        <taxon>Gunneridae</taxon>
        <taxon>Pentapetalae</taxon>
        <taxon>rosids</taxon>
        <taxon>fabids</taxon>
        <taxon>Malpighiales</taxon>
        <taxon>Erythroxylaceae</taxon>
        <taxon>Erythroxylum</taxon>
    </lineage>
</organism>
<keyword evidence="2" id="KW-1185">Reference proteome</keyword>
<name>A0AAV8THL8_9ROSI</name>
<dbReference type="AlphaFoldDB" id="A0AAV8THL8"/>
<sequence>MRTSVFLQLIKNRRMCPRQRSRSPFLFSFLASSGSFSVTYNRIGGDRGHAQRDKILDKQLHSLIEQTSSKTGASRRSCQ</sequence>
<evidence type="ECO:0000313" key="2">
    <source>
        <dbReference type="Proteomes" id="UP001159364"/>
    </source>
</evidence>